<sequence>MVSSRDPTDGGSTGDVDCKETEALLTSRKQDETAVQCCLFVCYHKHFDRIEMHRNSGELTISEAVIETHTEQSDECLIPAINRMGLFKLHIVKSFSHWLKVITVVRVAHG</sequence>
<dbReference type="AlphaFoldDB" id="A0A183AGC6"/>
<reference evidence="3" key="1">
    <citation type="submission" date="2016-06" db="UniProtKB">
        <authorList>
            <consortium name="WormBaseParasite"/>
        </authorList>
    </citation>
    <scope>IDENTIFICATION</scope>
</reference>
<evidence type="ECO:0000313" key="3">
    <source>
        <dbReference type="WBParaSite" id="ECPE_0000602401-mRNA-1"/>
    </source>
</evidence>
<dbReference type="Proteomes" id="UP000272942">
    <property type="component" value="Unassembled WGS sequence"/>
</dbReference>
<accession>A0A183AGC6</accession>
<keyword evidence="2" id="KW-1185">Reference proteome</keyword>
<evidence type="ECO:0000313" key="2">
    <source>
        <dbReference type="Proteomes" id="UP000272942"/>
    </source>
</evidence>
<proteinExistence type="predicted"/>
<organism evidence="3">
    <name type="scientific">Echinostoma caproni</name>
    <dbReference type="NCBI Taxonomy" id="27848"/>
    <lineage>
        <taxon>Eukaryota</taxon>
        <taxon>Metazoa</taxon>
        <taxon>Spiralia</taxon>
        <taxon>Lophotrochozoa</taxon>
        <taxon>Platyhelminthes</taxon>
        <taxon>Trematoda</taxon>
        <taxon>Digenea</taxon>
        <taxon>Plagiorchiida</taxon>
        <taxon>Echinostomata</taxon>
        <taxon>Echinostomatoidea</taxon>
        <taxon>Echinostomatidae</taxon>
        <taxon>Echinostoma</taxon>
    </lineage>
</organism>
<protein>
    <submittedName>
        <fullName evidence="1 3">Uncharacterized protein</fullName>
    </submittedName>
</protein>
<dbReference type="WBParaSite" id="ECPE_0000602401-mRNA-1">
    <property type="protein sequence ID" value="ECPE_0000602401-mRNA-1"/>
    <property type="gene ID" value="ECPE_0000602401"/>
</dbReference>
<name>A0A183AGC6_9TREM</name>
<evidence type="ECO:0000313" key="1">
    <source>
        <dbReference type="EMBL" id="VDP77158.1"/>
    </source>
</evidence>
<gene>
    <name evidence="1" type="ORF">ECPE_LOCUS6011</name>
</gene>
<dbReference type="EMBL" id="UZAN01042932">
    <property type="protein sequence ID" value="VDP77158.1"/>
    <property type="molecule type" value="Genomic_DNA"/>
</dbReference>
<reference evidence="1 2" key="2">
    <citation type="submission" date="2018-11" db="EMBL/GenBank/DDBJ databases">
        <authorList>
            <consortium name="Pathogen Informatics"/>
        </authorList>
    </citation>
    <scope>NUCLEOTIDE SEQUENCE [LARGE SCALE GENOMIC DNA]</scope>
    <source>
        <strain evidence="1 2">Egypt</strain>
    </source>
</reference>